<feature type="compositionally biased region" description="Basic and acidic residues" evidence="1">
    <location>
        <begin position="115"/>
        <end position="133"/>
    </location>
</feature>
<protein>
    <submittedName>
        <fullName evidence="2">Uncharacterized protein</fullName>
    </submittedName>
</protein>
<feature type="compositionally biased region" description="Low complexity" evidence="1">
    <location>
        <begin position="170"/>
        <end position="185"/>
    </location>
</feature>
<keyword evidence="3" id="KW-1185">Reference proteome</keyword>
<organism evidence="2 3">
    <name type="scientific">Cirrhinus molitorella</name>
    <name type="common">mud carp</name>
    <dbReference type="NCBI Taxonomy" id="172907"/>
    <lineage>
        <taxon>Eukaryota</taxon>
        <taxon>Metazoa</taxon>
        <taxon>Chordata</taxon>
        <taxon>Craniata</taxon>
        <taxon>Vertebrata</taxon>
        <taxon>Euteleostomi</taxon>
        <taxon>Actinopterygii</taxon>
        <taxon>Neopterygii</taxon>
        <taxon>Teleostei</taxon>
        <taxon>Ostariophysi</taxon>
        <taxon>Cypriniformes</taxon>
        <taxon>Cyprinidae</taxon>
        <taxon>Labeoninae</taxon>
        <taxon>Labeonini</taxon>
        <taxon>Cirrhinus</taxon>
    </lineage>
</organism>
<comment type="caution">
    <text evidence="2">The sequence shown here is derived from an EMBL/GenBank/DDBJ whole genome shotgun (WGS) entry which is preliminary data.</text>
</comment>
<evidence type="ECO:0000256" key="1">
    <source>
        <dbReference type="SAM" id="MobiDB-lite"/>
    </source>
</evidence>
<feature type="compositionally biased region" description="Polar residues" evidence="1">
    <location>
        <begin position="15"/>
        <end position="27"/>
    </location>
</feature>
<dbReference type="AlphaFoldDB" id="A0AA88TA05"/>
<feature type="compositionally biased region" description="Basic and acidic residues" evidence="1">
    <location>
        <begin position="194"/>
        <end position="204"/>
    </location>
</feature>
<feature type="region of interest" description="Disordered" evidence="1">
    <location>
        <begin position="1"/>
        <end position="30"/>
    </location>
</feature>
<dbReference type="Proteomes" id="UP001187343">
    <property type="component" value="Unassembled WGS sequence"/>
</dbReference>
<proteinExistence type="predicted"/>
<evidence type="ECO:0000313" key="3">
    <source>
        <dbReference type="Proteomes" id="UP001187343"/>
    </source>
</evidence>
<sequence>MRLALSYGSSGPRWMNSTGPSTVSSGSEDGRRRREILAFTAVRGKKTFECLTFRESADVFGQRRQTRVVLRRKPVAVQGFGPSVSMTGQHWSAALLHGHTHAPTRLDKPVDVTTCKREQQASKQRPGPEDGSRCEAASSSRPIEEPLPPDCCGPGGWANAFPSTGHPGRRSSGAGRGRSVWSGPGRRPRRGLRERREAEGRMDA</sequence>
<name>A0AA88TA05_9TELE</name>
<gene>
    <name evidence="2" type="ORF">Q8A67_025790</name>
</gene>
<accession>A0AA88TA05</accession>
<feature type="region of interest" description="Disordered" evidence="1">
    <location>
        <begin position="115"/>
        <end position="204"/>
    </location>
</feature>
<dbReference type="EMBL" id="JAUYZG010000025">
    <property type="protein sequence ID" value="KAK2867673.1"/>
    <property type="molecule type" value="Genomic_DNA"/>
</dbReference>
<evidence type="ECO:0000313" key="2">
    <source>
        <dbReference type="EMBL" id="KAK2867673.1"/>
    </source>
</evidence>
<reference evidence="2" key="1">
    <citation type="submission" date="2023-08" db="EMBL/GenBank/DDBJ databases">
        <title>Chromosome-level Genome Assembly of mud carp (Cirrhinus molitorella).</title>
        <authorList>
            <person name="Liu H."/>
        </authorList>
    </citation>
    <scope>NUCLEOTIDE SEQUENCE</scope>
    <source>
        <strain evidence="2">Prfri</strain>
        <tissue evidence="2">Muscle</tissue>
    </source>
</reference>